<dbReference type="STRING" id="398720.MED217_07441"/>
<evidence type="ECO:0000313" key="2">
    <source>
        <dbReference type="Proteomes" id="UP000001601"/>
    </source>
</evidence>
<dbReference type="Proteomes" id="UP000001601">
    <property type="component" value="Unassembled WGS sequence"/>
</dbReference>
<keyword evidence="2" id="KW-1185">Reference proteome</keyword>
<comment type="caution">
    <text evidence="1">The sequence shown here is derived from an EMBL/GenBank/DDBJ whole genome shotgun (WGS) entry which is preliminary data.</text>
</comment>
<name>A3XMK1_LEEBM</name>
<organism evidence="1 2">
    <name type="scientific">Leeuwenhoekiella blandensis (strain CECT 7118 / CCUG 51940 / KCTC 22103 / MED217)</name>
    <name type="common">Flavobacterium sp. (strain MED217)</name>
    <dbReference type="NCBI Taxonomy" id="398720"/>
    <lineage>
        <taxon>Bacteria</taxon>
        <taxon>Pseudomonadati</taxon>
        <taxon>Bacteroidota</taxon>
        <taxon>Flavobacteriia</taxon>
        <taxon>Flavobacteriales</taxon>
        <taxon>Flavobacteriaceae</taxon>
        <taxon>Leeuwenhoekiella</taxon>
    </lineage>
</organism>
<sequence>MKKPQIKLKNNLNQKTMNKLVVTLMLVGFSLTTYAQKSFDRFEDMKDVTAMVINQKMFKLLGKMDLDSKDPEMKNYIDMVNSLEDIKVFSTKSANAAKAMKGEFSAYKASEKLEQLMSVKDEGKNVNFYYKPGKSDDFVSEFLMFIDGENNDDDTVLIKITGNIDLREIGKIANSINFDGSDELKNVKVN</sequence>
<reference evidence="1 2" key="1">
    <citation type="journal article" date="2007" name="Nature">
        <title>Light stimulates growth of proteorhodopsin-containing marine Flavobacteria.</title>
        <authorList>
            <person name="Gomez-Consarnau L."/>
            <person name="Gonzalez J.M."/>
            <person name="Coll-Llado M."/>
            <person name="Gourdon P."/>
            <person name="Pascher T."/>
            <person name="Neutze R."/>
            <person name="Pedros-Alio C."/>
            <person name="Pinhassi J."/>
        </authorList>
    </citation>
    <scope>NUCLEOTIDE SEQUENCE [LARGE SCALE GENOMIC DNA]</scope>
    <source>
        <strain evidence="1 2">MED217</strain>
    </source>
</reference>
<protein>
    <recommendedName>
        <fullName evidence="3">DNA topoisomerase IV subunit B</fullName>
    </recommendedName>
</protein>
<evidence type="ECO:0008006" key="3">
    <source>
        <dbReference type="Google" id="ProtNLM"/>
    </source>
</evidence>
<dbReference type="InterPro" id="IPR025348">
    <property type="entry name" value="DUF4252"/>
</dbReference>
<dbReference type="Pfam" id="PF14060">
    <property type="entry name" value="DUF4252"/>
    <property type="match status" value="1"/>
</dbReference>
<dbReference type="eggNOG" id="ENOG502ZC31">
    <property type="taxonomic scope" value="Bacteria"/>
</dbReference>
<dbReference type="EMBL" id="AANC01000005">
    <property type="protein sequence ID" value="EAQ49220.1"/>
    <property type="molecule type" value="Genomic_DNA"/>
</dbReference>
<evidence type="ECO:0000313" key="1">
    <source>
        <dbReference type="EMBL" id="EAQ49220.1"/>
    </source>
</evidence>
<proteinExistence type="predicted"/>
<accession>A3XMK1</accession>
<gene>
    <name evidence="1" type="ORF">MED217_07441</name>
</gene>
<dbReference type="AlphaFoldDB" id="A3XMK1"/>
<dbReference type="HOGENOM" id="CLU_128714_0_0_10"/>